<keyword evidence="4" id="KW-0812">Transmembrane</keyword>
<dbReference type="CDD" id="cd01949">
    <property type="entry name" value="GGDEF"/>
    <property type="match status" value="1"/>
</dbReference>
<feature type="transmembrane region" description="Helical" evidence="4">
    <location>
        <begin position="38"/>
        <end position="61"/>
    </location>
</feature>
<feature type="domain" description="GGDEF" evidence="5">
    <location>
        <begin position="382"/>
        <end position="518"/>
    </location>
</feature>
<dbReference type="EMBL" id="CATZLL010000022">
    <property type="protein sequence ID" value="CAJ0822337.1"/>
    <property type="molecule type" value="Genomic_DNA"/>
</dbReference>
<dbReference type="InterPro" id="IPR029787">
    <property type="entry name" value="Nucleotide_cyclase"/>
</dbReference>
<evidence type="ECO:0000259" key="5">
    <source>
        <dbReference type="PROSITE" id="PS50887"/>
    </source>
</evidence>
<dbReference type="InterPro" id="IPR050469">
    <property type="entry name" value="Diguanylate_Cyclase"/>
</dbReference>
<dbReference type="PANTHER" id="PTHR45138:SF9">
    <property type="entry name" value="DIGUANYLATE CYCLASE DGCM-RELATED"/>
    <property type="match status" value="1"/>
</dbReference>
<dbReference type="Gene3D" id="3.30.450.20">
    <property type="entry name" value="PAS domain"/>
    <property type="match status" value="2"/>
</dbReference>
<keyword evidence="4" id="KW-0472">Membrane</keyword>
<dbReference type="NCBIfam" id="TIGR00254">
    <property type="entry name" value="GGDEF"/>
    <property type="match status" value="1"/>
</dbReference>
<dbReference type="InterPro" id="IPR043128">
    <property type="entry name" value="Rev_trsase/Diguanyl_cyclase"/>
</dbReference>
<accession>A0ABN9JXB4</accession>
<feature type="transmembrane region" description="Helical" evidence="4">
    <location>
        <begin position="315"/>
        <end position="338"/>
    </location>
</feature>
<evidence type="ECO:0000256" key="1">
    <source>
        <dbReference type="ARBA" id="ARBA00012528"/>
    </source>
</evidence>
<dbReference type="Pfam" id="PF00990">
    <property type="entry name" value="GGDEF"/>
    <property type="match status" value="1"/>
</dbReference>
<evidence type="ECO:0000313" key="7">
    <source>
        <dbReference type="Proteomes" id="UP001189757"/>
    </source>
</evidence>
<gene>
    <name evidence="6" type="ORF">LMG18101_04955</name>
</gene>
<dbReference type="InterPro" id="IPR054327">
    <property type="entry name" value="His-kinase-like_sensor"/>
</dbReference>
<dbReference type="SUPFAM" id="SSF55073">
    <property type="entry name" value="Nucleotide cyclase"/>
    <property type="match status" value="1"/>
</dbReference>
<dbReference type="SMART" id="SM00267">
    <property type="entry name" value="GGDEF"/>
    <property type="match status" value="1"/>
</dbReference>
<dbReference type="CDD" id="cd12914">
    <property type="entry name" value="PDC1_DGC_like"/>
    <property type="match status" value="1"/>
</dbReference>
<dbReference type="Gene3D" id="3.30.70.270">
    <property type="match status" value="1"/>
</dbReference>
<dbReference type="InterPro" id="IPR000160">
    <property type="entry name" value="GGDEF_dom"/>
</dbReference>
<evidence type="ECO:0000256" key="3">
    <source>
        <dbReference type="SAM" id="MobiDB-lite"/>
    </source>
</evidence>
<evidence type="ECO:0000313" key="6">
    <source>
        <dbReference type="EMBL" id="CAJ0822337.1"/>
    </source>
</evidence>
<dbReference type="CDD" id="cd12915">
    <property type="entry name" value="PDC2_DGC_like"/>
    <property type="match status" value="1"/>
</dbReference>
<comment type="caution">
    <text evidence="6">The sequence shown here is derived from an EMBL/GenBank/DDBJ whole genome shotgun (WGS) entry which is preliminary data.</text>
</comment>
<feature type="compositionally biased region" description="Basic and acidic residues" evidence="3">
    <location>
        <begin position="522"/>
        <end position="534"/>
    </location>
</feature>
<dbReference type="PROSITE" id="PS50887">
    <property type="entry name" value="GGDEF"/>
    <property type="match status" value="1"/>
</dbReference>
<feature type="region of interest" description="Disordered" evidence="3">
    <location>
        <begin position="514"/>
        <end position="534"/>
    </location>
</feature>
<comment type="catalytic activity">
    <reaction evidence="2">
        <text>2 GTP = 3',3'-c-di-GMP + 2 diphosphate</text>
        <dbReference type="Rhea" id="RHEA:24898"/>
        <dbReference type="ChEBI" id="CHEBI:33019"/>
        <dbReference type="ChEBI" id="CHEBI:37565"/>
        <dbReference type="ChEBI" id="CHEBI:58805"/>
        <dbReference type="EC" id="2.7.7.65"/>
    </reaction>
</comment>
<evidence type="ECO:0000256" key="4">
    <source>
        <dbReference type="SAM" id="Phobius"/>
    </source>
</evidence>
<reference evidence="6 7" key="1">
    <citation type="submission" date="2023-07" db="EMBL/GenBank/DDBJ databases">
        <authorList>
            <person name="Peeters C."/>
        </authorList>
    </citation>
    <scope>NUCLEOTIDE SEQUENCE [LARGE SCALE GENOMIC DNA]</scope>
    <source>
        <strain evidence="6 7">LMG 18101</strain>
    </source>
</reference>
<evidence type="ECO:0000256" key="2">
    <source>
        <dbReference type="ARBA" id="ARBA00034247"/>
    </source>
</evidence>
<dbReference type="PANTHER" id="PTHR45138">
    <property type="entry name" value="REGULATORY COMPONENTS OF SENSORY TRANSDUCTION SYSTEM"/>
    <property type="match status" value="1"/>
</dbReference>
<protein>
    <recommendedName>
        <fullName evidence="1">diguanylate cyclase</fullName>
        <ecNumber evidence="1">2.7.7.65</ecNumber>
    </recommendedName>
</protein>
<keyword evidence="4" id="KW-1133">Transmembrane helix</keyword>
<keyword evidence="7" id="KW-1185">Reference proteome</keyword>
<dbReference type="EC" id="2.7.7.65" evidence="1"/>
<dbReference type="Proteomes" id="UP001189757">
    <property type="component" value="Unassembled WGS sequence"/>
</dbReference>
<dbReference type="Pfam" id="PF22588">
    <property type="entry name" value="dCache_1_like"/>
    <property type="match status" value="1"/>
</dbReference>
<organism evidence="6 7">
    <name type="scientific">Ralstonia flaminis</name>
    <dbReference type="NCBI Taxonomy" id="3058597"/>
    <lineage>
        <taxon>Bacteria</taxon>
        <taxon>Pseudomonadati</taxon>
        <taxon>Pseudomonadota</taxon>
        <taxon>Betaproteobacteria</taxon>
        <taxon>Burkholderiales</taxon>
        <taxon>Burkholderiaceae</taxon>
        <taxon>Ralstonia</taxon>
    </lineage>
</organism>
<proteinExistence type="predicted"/>
<name>A0ABN9JXB4_9RALS</name>
<sequence>MICPKKKQTRGLRLAQDHVMPLRSSAHRLATLAGHHPFVVGALGTLLTLVVLSISVLTLWADRETAIEHAHDMSKNVAAVLVSHISRTVESADQSLRMLIATLDKPGMRALDTEVRHDLLFGQTASARYVTGMGVTDDKGQLADGCCSATHRWDFSDRDYFKVHRDSANVGLYVSAVYRARSRAGVEAIALSRRINRPDGTFGGTALVAIDLEYFRQLLDKLDVGPHGITAIVRVDGTLVARNPPPSAARAFTLSKSQVFPRMVNQESGFYVAPSASDGVLRLYTFQRVPGTPFIAVVAPAMTDALAAWRRLSWVVGLSSLSVSLAFCGGVWLLAFALRGRVQAEHHLRELTQTDPLTGLKNRRALDVTLENEWDRLQRRDSCLSILFVDADNFKRYNDAHGHAQGDIALQHLANCIAKHARRRSDLAARYGGEEFVVVLPDTDEAGAMQIAEAIRAEVEGSSATQRSPGLAPFTVSVGCATARQSSFASLDALTRAADVALYEAKRSGRNRVTCASVEPRAQTDHPEPPAHVG</sequence>